<gene>
    <name evidence="1" type="ORF">EUGRSUZ_F00527</name>
</gene>
<dbReference type="EMBL" id="CM064440">
    <property type="protein sequence ID" value="KAK3423628.1"/>
    <property type="molecule type" value="Genomic_DNA"/>
</dbReference>
<evidence type="ECO:0000313" key="2">
    <source>
        <dbReference type="Proteomes" id="UP000030711"/>
    </source>
</evidence>
<sequence>MEFYQFLYFLFCLSGQLLLNLSFSTTQLCRPIQSDALLQFNDSLTVETDTDSDCDPKMTTWKNSLDCCSWDDVTCDNVTGNIIGLDLLYSCLQGTLRSNSSLFALRHLQSLNLAFNNFCTSPILPELSVSNFSSLVSIEISYLSKLILLYLSFNDNFHFAPVSFPKSNWSKSLQSLTLSSTRILGKIPDSIGELKNLKTLELDYCQLIGSVPSSLVNLTKLTRELDLSKNKISGQIPRRFWNIEKGTLESLDISSNLIEGVMIFLVTLLRESYNNFPGKILFLATDNGFSGEIPSSVCKLSSLVGLYLDHNNLFGSIPQCLGNLTNLSYLDLSANKFEGTLPQSLDSCALLHTLNVSHNKINDTFPKWVSPLIANATGLDVLDLSNNSLMGTLPECLLRFGKYLSILNLRMNMIQGVIPRKFAEDNKLRTIDFSRNQFEGTLPQSLLHCENLEVLDLSNNRIEDTFPDWLGTLPKLQVLVLRSNMFHGFVSSPKEARSISELRILDLSNNNLSGPLSIRYIMKLTAMMNQDKRWGKLQYMGDRFYQDSVIVTMKGLEIRCNHFGGELPKDIGNLKSLKGLNFSHNNLTGYIPLSIGNLIELEWLDLSSNNFTERIPQELADLTSFAFLNLSENRLIKPIPQGGQFNKFKSESFAENPGLCGFPLLETCTNNS</sequence>
<proteinExistence type="predicted"/>
<protein>
    <submittedName>
        <fullName evidence="1">Uncharacterized protein</fullName>
    </submittedName>
</protein>
<name>A0ACC3KAX2_EUCGR</name>
<organism evidence="1 2">
    <name type="scientific">Eucalyptus grandis</name>
    <name type="common">Flooded gum</name>
    <dbReference type="NCBI Taxonomy" id="71139"/>
    <lineage>
        <taxon>Eukaryota</taxon>
        <taxon>Viridiplantae</taxon>
        <taxon>Streptophyta</taxon>
        <taxon>Embryophyta</taxon>
        <taxon>Tracheophyta</taxon>
        <taxon>Spermatophyta</taxon>
        <taxon>Magnoliopsida</taxon>
        <taxon>eudicotyledons</taxon>
        <taxon>Gunneridae</taxon>
        <taxon>Pentapetalae</taxon>
        <taxon>rosids</taxon>
        <taxon>malvids</taxon>
        <taxon>Myrtales</taxon>
        <taxon>Myrtaceae</taxon>
        <taxon>Myrtoideae</taxon>
        <taxon>Eucalypteae</taxon>
        <taxon>Eucalyptus</taxon>
    </lineage>
</organism>
<keyword evidence="2" id="KW-1185">Reference proteome</keyword>
<accession>A0ACC3KAX2</accession>
<comment type="caution">
    <text evidence="1">The sequence shown here is derived from an EMBL/GenBank/DDBJ whole genome shotgun (WGS) entry which is preliminary data.</text>
</comment>
<evidence type="ECO:0000313" key="1">
    <source>
        <dbReference type="EMBL" id="KAK3423628.1"/>
    </source>
</evidence>
<reference evidence="1 2" key="1">
    <citation type="journal article" date="2014" name="Nature">
        <title>The genome of Eucalyptus grandis.</title>
        <authorList>
            <person name="Myburg A.A."/>
            <person name="Grattapaglia D."/>
            <person name="Tuskan G.A."/>
            <person name="Hellsten U."/>
            <person name="Hayes R.D."/>
            <person name="Grimwood J."/>
            <person name="Jenkins J."/>
            <person name="Lindquist E."/>
            <person name="Tice H."/>
            <person name="Bauer D."/>
            <person name="Goodstein D.M."/>
            <person name="Dubchak I."/>
            <person name="Poliakov A."/>
            <person name="Mizrachi E."/>
            <person name="Kullan A.R."/>
            <person name="Hussey S.G."/>
            <person name="Pinard D."/>
            <person name="van der Merwe K."/>
            <person name="Singh P."/>
            <person name="van Jaarsveld I."/>
            <person name="Silva-Junior O.B."/>
            <person name="Togawa R.C."/>
            <person name="Pappas M.R."/>
            <person name="Faria D.A."/>
            <person name="Sansaloni C.P."/>
            <person name="Petroli C.D."/>
            <person name="Yang X."/>
            <person name="Ranjan P."/>
            <person name="Tschaplinski T.J."/>
            <person name="Ye C.Y."/>
            <person name="Li T."/>
            <person name="Sterck L."/>
            <person name="Vanneste K."/>
            <person name="Murat F."/>
            <person name="Soler M."/>
            <person name="Clemente H.S."/>
            <person name="Saidi N."/>
            <person name="Cassan-Wang H."/>
            <person name="Dunand C."/>
            <person name="Hefer C.A."/>
            <person name="Bornberg-Bauer E."/>
            <person name="Kersting A.R."/>
            <person name="Vining K."/>
            <person name="Amarasinghe V."/>
            <person name="Ranik M."/>
            <person name="Naithani S."/>
            <person name="Elser J."/>
            <person name="Boyd A.E."/>
            <person name="Liston A."/>
            <person name="Spatafora J.W."/>
            <person name="Dharmwardhana P."/>
            <person name="Raja R."/>
            <person name="Sullivan C."/>
            <person name="Romanel E."/>
            <person name="Alves-Ferreira M."/>
            <person name="Kulheim C."/>
            <person name="Foley W."/>
            <person name="Carocha V."/>
            <person name="Paiva J."/>
            <person name="Kudrna D."/>
            <person name="Brommonschenkel S.H."/>
            <person name="Pasquali G."/>
            <person name="Byrne M."/>
            <person name="Rigault P."/>
            <person name="Tibbits J."/>
            <person name="Spokevicius A."/>
            <person name="Jones R.C."/>
            <person name="Steane D.A."/>
            <person name="Vaillancourt R.E."/>
            <person name="Potts B.M."/>
            <person name="Joubert F."/>
            <person name="Barry K."/>
            <person name="Pappas G.J."/>
            <person name="Strauss S.H."/>
            <person name="Jaiswal P."/>
            <person name="Grima-Pettenati J."/>
            <person name="Salse J."/>
            <person name="Van de Peer Y."/>
            <person name="Rokhsar D.S."/>
            <person name="Schmutz J."/>
        </authorList>
    </citation>
    <scope>NUCLEOTIDE SEQUENCE [LARGE SCALE GENOMIC DNA]</scope>
    <source>
        <strain evidence="2">cv. BRASUZ1</strain>
        <tissue evidence="1">Leaf extractions</tissue>
    </source>
</reference>
<dbReference type="Proteomes" id="UP000030711">
    <property type="component" value="Chromosome 6"/>
</dbReference>